<organism evidence="2 3">
    <name type="scientific">Paraglomus occultum</name>
    <dbReference type="NCBI Taxonomy" id="144539"/>
    <lineage>
        <taxon>Eukaryota</taxon>
        <taxon>Fungi</taxon>
        <taxon>Fungi incertae sedis</taxon>
        <taxon>Mucoromycota</taxon>
        <taxon>Glomeromycotina</taxon>
        <taxon>Glomeromycetes</taxon>
        <taxon>Paraglomerales</taxon>
        <taxon>Paraglomeraceae</taxon>
        <taxon>Paraglomus</taxon>
    </lineage>
</organism>
<gene>
    <name evidence="2" type="ORF">POCULU_LOCUS3169</name>
</gene>
<evidence type="ECO:0000313" key="2">
    <source>
        <dbReference type="EMBL" id="CAG8512988.1"/>
    </source>
</evidence>
<feature type="region of interest" description="Disordered" evidence="1">
    <location>
        <begin position="110"/>
        <end position="177"/>
    </location>
</feature>
<accession>A0A9N8ZYU0</accession>
<protein>
    <submittedName>
        <fullName evidence="2">3531_t:CDS:1</fullName>
    </submittedName>
</protein>
<dbReference type="Proteomes" id="UP000789572">
    <property type="component" value="Unassembled WGS sequence"/>
</dbReference>
<dbReference type="EMBL" id="CAJVPJ010000334">
    <property type="protein sequence ID" value="CAG8512988.1"/>
    <property type="molecule type" value="Genomic_DNA"/>
</dbReference>
<sequence>MDTKYYARLAKEYLAGSDWTVRGYLDFVKSKHPDVSSADRQMVEGALKGKLRAISGKGKGNERSKALSVLGDFKKLLKSRAVASFWEERDKTHYEHSALTTIRQEGIQSSSGEVCCNNASSSKRRIEQDESDTRKRPALEDAEESDGFDQMRTPSPIPLSPTPLSLSSHSETFTSPKKPMLHKDALRYLHKHAKIVVNKQCVILRRTEGGQCAVMASVLHNWLLSVLLSEKEDFQQAIMTPLGPEASTSHNQFRRVCQIILGDFFSMTSEAILDRNIGERKYTVERIVPLFKAIQSVYKEYAFDWIEAEVKSIKDAKALFAEFDMTAHKADGIGMKLGSNKELIFVEVSGGPESMTEKHANDDTEKLIEEAIFGLVSLLWDYLDKSAKAARNVSTFMVQVIGDRITLSRLYLEGRYTYSLSQIKSATIPFCFDEVEKYLEVFELLYALVSALEEQARRLKGLKLTSFTDDAPTIREWVGIL</sequence>
<name>A0A9N8ZYU0_9GLOM</name>
<evidence type="ECO:0000313" key="3">
    <source>
        <dbReference type="Proteomes" id="UP000789572"/>
    </source>
</evidence>
<dbReference type="AlphaFoldDB" id="A0A9N8ZYU0"/>
<dbReference type="OrthoDB" id="2407081at2759"/>
<comment type="caution">
    <text evidence="2">The sequence shown here is derived from an EMBL/GenBank/DDBJ whole genome shotgun (WGS) entry which is preliminary data.</text>
</comment>
<proteinExistence type="predicted"/>
<feature type="compositionally biased region" description="Polar residues" evidence="1">
    <location>
        <begin position="110"/>
        <end position="121"/>
    </location>
</feature>
<keyword evidence="3" id="KW-1185">Reference proteome</keyword>
<feature type="compositionally biased region" description="Basic and acidic residues" evidence="1">
    <location>
        <begin position="124"/>
        <end position="139"/>
    </location>
</feature>
<evidence type="ECO:0000256" key="1">
    <source>
        <dbReference type="SAM" id="MobiDB-lite"/>
    </source>
</evidence>
<reference evidence="2" key="1">
    <citation type="submission" date="2021-06" db="EMBL/GenBank/DDBJ databases">
        <authorList>
            <person name="Kallberg Y."/>
            <person name="Tangrot J."/>
            <person name="Rosling A."/>
        </authorList>
    </citation>
    <scope>NUCLEOTIDE SEQUENCE</scope>
    <source>
        <strain evidence="2">IA702</strain>
    </source>
</reference>